<evidence type="ECO:0000313" key="1">
    <source>
        <dbReference type="EMBL" id="EFV94177.1"/>
    </source>
</evidence>
<evidence type="ECO:0000313" key="2">
    <source>
        <dbReference type="Proteomes" id="UP000011021"/>
    </source>
</evidence>
<sequence length="120" mass="12911">MTFNNKEKEIAKHYKITNINGQIQIDSPGSSQSQTKTVDTEKLCELVSALRKALDKDNSMSSDGRLELESELAALEAQARSPKPKWPIVNAAALSLKSILENAAGSALASAALPLLSQFL</sequence>
<dbReference type="EMBL" id="AEQP01000022">
    <property type="protein sequence ID" value="EFV94177.1"/>
    <property type="molecule type" value="Genomic_DNA"/>
</dbReference>
<dbReference type="STRING" id="887898.HMPREF0551_2292"/>
<dbReference type="Proteomes" id="UP000011021">
    <property type="component" value="Unassembled WGS sequence"/>
</dbReference>
<comment type="caution">
    <text evidence="1">The sequence shown here is derived from an EMBL/GenBank/DDBJ whole genome shotgun (WGS) entry which is preliminary data.</text>
</comment>
<organism evidence="1 2">
    <name type="scientific">Lautropia mirabilis ATCC 51599</name>
    <dbReference type="NCBI Taxonomy" id="887898"/>
    <lineage>
        <taxon>Bacteria</taxon>
        <taxon>Pseudomonadati</taxon>
        <taxon>Pseudomonadota</taxon>
        <taxon>Betaproteobacteria</taxon>
        <taxon>Burkholderiales</taxon>
        <taxon>Burkholderiaceae</taxon>
        <taxon>Lautropia</taxon>
    </lineage>
</organism>
<name>E7S028_9BURK</name>
<dbReference type="RefSeq" id="WP_005674709.1">
    <property type="nucleotide sequence ID" value="NZ_CP146288.1"/>
</dbReference>
<reference evidence="1 2" key="1">
    <citation type="submission" date="2010-12" db="EMBL/GenBank/DDBJ databases">
        <authorList>
            <person name="Muzny D."/>
            <person name="Qin X."/>
            <person name="Deng J."/>
            <person name="Jiang H."/>
            <person name="Liu Y."/>
            <person name="Qu J."/>
            <person name="Song X.-Z."/>
            <person name="Zhang L."/>
            <person name="Thornton R."/>
            <person name="Coyle M."/>
            <person name="Francisco L."/>
            <person name="Jackson L."/>
            <person name="Javaid M."/>
            <person name="Korchina V."/>
            <person name="Kovar C."/>
            <person name="Mata R."/>
            <person name="Mathew T."/>
            <person name="Ngo R."/>
            <person name="Nguyen L."/>
            <person name="Nguyen N."/>
            <person name="Okwuonu G."/>
            <person name="Ongeri F."/>
            <person name="Pham C."/>
            <person name="Simmons D."/>
            <person name="Wilczek-Boney K."/>
            <person name="Hale W."/>
            <person name="Jakkamsetti A."/>
            <person name="Pham P."/>
            <person name="Ruth R."/>
            <person name="San Lucas F."/>
            <person name="Warren J."/>
            <person name="Zhang J."/>
            <person name="Zhao Z."/>
            <person name="Zhou C."/>
            <person name="Zhu D."/>
            <person name="Lee S."/>
            <person name="Bess C."/>
            <person name="Blankenburg K."/>
            <person name="Forbes L."/>
            <person name="Fu Q."/>
            <person name="Gubbala S."/>
            <person name="Hirani K."/>
            <person name="Jayaseelan J.C."/>
            <person name="Lara F."/>
            <person name="Munidasa M."/>
            <person name="Palculict T."/>
            <person name="Patil S."/>
            <person name="Pu L.-L."/>
            <person name="Saada N."/>
            <person name="Tang L."/>
            <person name="Weissenberger G."/>
            <person name="Zhu Y."/>
            <person name="Hemphill L."/>
            <person name="Shang Y."/>
            <person name="Youmans B."/>
            <person name="Ayvaz T."/>
            <person name="Ross M."/>
            <person name="Santibanez J."/>
            <person name="Aqrawi P."/>
            <person name="Gross S."/>
            <person name="Joshi V."/>
            <person name="Fowler G."/>
            <person name="Nazareth L."/>
            <person name="Reid J."/>
            <person name="Worley K."/>
            <person name="Petrosino J."/>
            <person name="Highlander S."/>
            <person name="Gibbs R."/>
        </authorList>
    </citation>
    <scope>NUCLEOTIDE SEQUENCE [LARGE SCALE GENOMIC DNA]</scope>
    <source>
        <strain evidence="1 2">ATCC 51599</strain>
    </source>
</reference>
<dbReference type="AlphaFoldDB" id="E7S028"/>
<dbReference type="HOGENOM" id="CLU_2046728_0_0_4"/>
<gene>
    <name evidence="1" type="ORF">HMPREF0551_2292</name>
</gene>
<protein>
    <submittedName>
        <fullName evidence="1">Uncharacterized protein</fullName>
    </submittedName>
</protein>
<accession>E7S028</accession>
<keyword evidence="2" id="KW-1185">Reference proteome</keyword>
<proteinExistence type="predicted"/>